<dbReference type="EMBL" id="PEVG01000013">
    <property type="protein sequence ID" value="PIU99683.1"/>
    <property type="molecule type" value="Genomic_DNA"/>
</dbReference>
<dbReference type="PANTHER" id="PTHR30029:SF2">
    <property type="entry name" value="STAGE V SPORULATION PROTEIN R"/>
    <property type="match status" value="1"/>
</dbReference>
<sequence length="566" mass="68022">MELIEQRTKKIMEECRKRAADAGLNIQGETLEYIITNRDMTELSSKVMIPTLYDYWVHDVDVIRDKWIYDAYPHNPYETVINTRPAISFYNDNNPDWLNVMIFYHVLAHIDFFQNNVFFRRTWDDDFCGQALADKRLLNSIREEMGAQKRWVEYVIEFARGIDNLVGYYSELEEADRAARQNVFGAFSEKSSFYFGEFLRQRYDEKTVELKFYYDEIERYNQFVKQFGEKRGEEFFFRDGVFRSKFPEFNSIFEKSKKKQKIKTKDILQYLIEYSGIINKENNNWMKDVLGIIRKTSLYFQPQFRDHIANEGWASFWHERLFLADERIKGHEFDYARVNSGVLFDPRVGFNPYSVGMHLYEFIEELARKGKISYGFQLIKDSEIRRRYDEKKGEEYAKKVLLEARKNFDDFMLINFLSDDDFQDFVNKYNLFVAGARFNPDKWIIKIYIKSRSGKAYREMLNRHLYHPPYVIIDESKAKSDGLYLNHVFEGRTLVTKYIEPVLRGLEFLWGRGNTIQLETTEFEMEKQNLDYRAWLYGRNQDTEPKFKKIRALYTISDKRFTRIVL</sequence>
<dbReference type="Proteomes" id="UP000228561">
    <property type="component" value="Unassembled WGS sequence"/>
</dbReference>
<name>A0A2M7B997_9BACT</name>
<dbReference type="Pfam" id="PF04293">
    <property type="entry name" value="SpoVR"/>
    <property type="match status" value="1"/>
</dbReference>
<comment type="caution">
    <text evidence="2">The sequence shown here is derived from an EMBL/GenBank/DDBJ whole genome shotgun (WGS) entry which is preliminary data.</text>
</comment>
<reference evidence="3" key="1">
    <citation type="submission" date="2017-09" db="EMBL/GenBank/DDBJ databases">
        <title>Depth-based differentiation of microbial function through sediment-hosted aquifers and enrichment of novel symbionts in the deep terrestrial subsurface.</title>
        <authorList>
            <person name="Probst A.J."/>
            <person name="Ladd B."/>
            <person name="Jarett J.K."/>
            <person name="Geller-Mcgrath D.E."/>
            <person name="Sieber C.M.K."/>
            <person name="Emerson J.B."/>
            <person name="Anantharaman K."/>
            <person name="Thomas B.C."/>
            <person name="Malmstrom R."/>
            <person name="Stieglmeier M."/>
            <person name="Klingl A."/>
            <person name="Woyke T."/>
            <person name="Ryan C.M."/>
            <person name="Banfield J.F."/>
        </authorList>
    </citation>
    <scope>NUCLEOTIDE SEQUENCE [LARGE SCALE GENOMIC DNA]</scope>
</reference>
<dbReference type="AlphaFoldDB" id="A0A2M7B997"/>
<protein>
    <submittedName>
        <fullName evidence="2">SpoVR family protein</fullName>
    </submittedName>
</protein>
<organism evidence="2 3">
    <name type="scientific">Candidatus Tagabacteria bacterium CG03_land_8_20_14_0_80_41_22</name>
    <dbReference type="NCBI Taxonomy" id="1975020"/>
    <lineage>
        <taxon>Bacteria</taxon>
        <taxon>Candidatus Tagaibacteriota</taxon>
    </lineage>
</organism>
<proteinExistence type="predicted"/>
<dbReference type="InterPro" id="IPR007390">
    <property type="entry name" value="Spore_V_R"/>
</dbReference>
<evidence type="ECO:0000259" key="1">
    <source>
        <dbReference type="Pfam" id="PF04293"/>
    </source>
</evidence>
<feature type="domain" description="SpoVR protein-like N-terminal" evidence="1">
    <location>
        <begin position="9"/>
        <end position="462"/>
    </location>
</feature>
<evidence type="ECO:0000313" key="2">
    <source>
        <dbReference type="EMBL" id="PIU99683.1"/>
    </source>
</evidence>
<dbReference type="PANTHER" id="PTHR30029">
    <property type="entry name" value="STAGE V SPORULATION PROTEIN R"/>
    <property type="match status" value="1"/>
</dbReference>
<evidence type="ECO:0000313" key="3">
    <source>
        <dbReference type="Proteomes" id="UP000228561"/>
    </source>
</evidence>
<accession>A0A2M7B997</accession>
<dbReference type="InterPro" id="IPR056174">
    <property type="entry name" value="SpoVR_N"/>
</dbReference>
<gene>
    <name evidence="2" type="ORF">COS58_01130</name>
</gene>